<sequence length="71" mass="7967">MVTVQQQLYLGLSIHSTVHPHRDAHSGTNSPLSVEPALNHPPFHKLSCRNRAASSQFIVLTPTLFRRINQL</sequence>
<dbReference type="EMBL" id="GBRH01208812">
    <property type="protein sequence ID" value="JAD89083.1"/>
    <property type="molecule type" value="Transcribed_RNA"/>
</dbReference>
<reference evidence="1" key="1">
    <citation type="submission" date="2014-09" db="EMBL/GenBank/DDBJ databases">
        <authorList>
            <person name="Magalhaes I.L.F."/>
            <person name="Oliveira U."/>
            <person name="Santos F.R."/>
            <person name="Vidigal T.H.D.A."/>
            <person name="Brescovit A.D."/>
            <person name="Santos A.J."/>
        </authorList>
    </citation>
    <scope>NUCLEOTIDE SEQUENCE</scope>
    <source>
        <tissue evidence="1">Shoot tissue taken approximately 20 cm above the soil surface</tissue>
    </source>
</reference>
<reference evidence="1" key="2">
    <citation type="journal article" date="2015" name="Data Brief">
        <title>Shoot transcriptome of the giant reed, Arundo donax.</title>
        <authorList>
            <person name="Barrero R.A."/>
            <person name="Guerrero F.D."/>
            <person name="Moolhuijzen P."/>
            <person name="Goolsby J.A."/>
            <person name="Tidwell J."/>
            <person name="Bellgard S.E."/>
            <person name="Bellgard M.I."/>
        </authorList>
    </citation>
    <scope>NUCLEOTIDE SEQUENCE</scope>
    <source>
        <tissue evidence="1">Shoot tissue taken approximately 20 cm above the soil surface</tissue>
    </source>
</reference>
<protein>
    <submittedName>
        <fullName evidence="1">Uncharacterized protein</fullName>
    </submittedName>
</protein>
<organism evidence="1">
    <name type="scientific">Arundo donax</name>
    <name type="common">Giant reed</name>
    <name type="synonym">Donax arundinaceus</name>
    <dbReference type="NCBI Taxonomy" id="35708"/>
    <lineage>
        <taxon>Eukaryota</taxon>
        <taxon>Viridiplantae</taxon>
        <taxon>Streptophyta</taxon>
        <taxon>Embryophyta</taxon>
        <taxon>Tracheophyta</taxon>
        <taxon>Spermatophyta</taxon>
        <taxon>Magnoliopsida</taxon>
        <taxon>Liliopsida</taxon>
        <taxon>Poales</taxon>
        <taxon>Poaceae</taxon>
        <taxon>PACMAD clade</taxon>
        <taxon>Arundinoideae</taxon>
        <taxon>Arundineae</taxon>
        <taxon>Arundo</taxon>
    </lineage>
</organism>
<name>A0A0A9DQX3_ARUDO</name>
<evidence type="ECO:0000313" key="1">
    <source>
        <dbReference type="EMBL" id="JAD89083.1"/>
    </source>
</evidence>
<proteinExistence type="predicted"/>
<accession>A0A0A9DQX3</accession>
<dbReference type="AlphaFoldDB" id="A0A0A9DQX3"/>